<comment type="caution">
    <text evidence="8">The sequence shown here is derived from an EMBL/GenBank/DDBJ whole genome shotgun (WGS) entry which is preliminary data.</text>
</comment>
<dbReference type="Proteomes" id="UP000286415">
    <property type="component" value="Unassembled WGS sequence"/>
</dbReference>
<evidence type="ECO:0000256" key="3">
    <source>
        <dbReference type="ARBA" id="ARBA00022824"/>
    </source>
</evidence>
<dbReference type="InterPro" id="IPR001382">
    <property type="entry name" value="Glyco_hydro_47"/>
</dbReference>
<dbReference type="SUPFAM" id="SSF48225">
    <property type="entry name" value="Seven-hairpin glycosidases"/>
    <property type="match status" value="1"/>
</dbReference>
<evidence type="ECO:0000256" key="2">
    <source>
        <dbReference type="ARBA" id="ARBA00007658"/>
    </source>
</evidence>
<keyword evidence="4" id="KW-0325">Glycoprotein</keyword>
<proteinExistence type="inferred from homology"/>
<feature type="non-terminal residue" evidence="8">
    <location>
        <position position="1"/>
    </location>
</feature>
<dbReference type="InterPro" id="IPR036026">
    <property type="entry name" value="Seven-hairpin_glycosidases"/>
</dbReference>
<dbReference type="GO" id="GO:0004571">
    <property type="term" value="F:mannosyl-oligosaccharide 1,2-alpha-mannosidase activity"/>
    <property type="evidence" value="ECO:0007669"/>
    <property type="project" value="InterPro"/>
</dbReference>
<dbReference type="InterPro" id="IPR012341">
    <property type="entry name" value="6hp_glycosidase-like_sf"/>
</dbReference>
<dbReference type="Gene3D" id="1.50.10.10">
    <property type="match status" value="1"/>
</dbReference>
<keyword evidence="7" id="KW-0326">Glycosidase</keyword>
<keyword evidence="6" id="KW-0479">Metal-binding</keyword>
<dbReference type="EMBL" id="NIRI02000056">
    <property type="protein sequence ID" value="KAG5445230.1"/>
    <property type="molecule type" value="Genomic_DNA"/>
</dbReference>
<evidence type="ECO:0000256" key="7">
    <source>
        <dbReference type="RuleBase" id="RU361193"/>
    </source>
</evidence>
<dbReference type="PANTHER" id="PTHR45679:SF5">
    <property type="entry name" value="ER DEGRADATION-ENHANCING ALPHA-MANNOSIDASE-LIKE PROTEIN 1"/>
    <property type="match status" value="1"/>
</dbReference>
<evidence type="ECO:0000256" key="4">
    <source>
        <dbReference type="ARBA" id="ARBA00023180"/>
    </source>
</evidence>
<keyword evidence="3" id="KW-0256">Endoplasmic reticulum</keyword>
<keyword evidence="9" id="KW-1185">Reference proteome</keyword>
<dbReference type="GO" id="GO:0005975">
    <property type="term" value="P:carbohydrate metabolic process"/>
    <property type="evidence" value="ECO:0007669"/>
    <property type="project" value="InterPro"/>
</dbReference>
<dbReference type="GO" id="GO:1904380">
    <property type="term" value="P:endoplasmic reticulum mannose trimming"/>
    <property type="evidence" value="ECO:0007669"/>
    <property type="project" value="InterPro"/>
</dbReference>
<dbReference type="InParanoid" id="A0A3R7GSA0"/>
<evidence type="ECO:0000256" key="1">
    <source>
        <dbReference type="ARBA" id="ARBA00004240"/>
    </source>
</evidence>
<dbReference type="GO" id="GO:0016020">
    <property type="term" value="C:membrane"/>
    <property type="evidence" value="ECO:0007669"/>
    <property type="project" value="InterPro"/>
</dbReference>
<evidence type="ECO:0000256" key="6">
    <source>
        <dbReference type="PIRSR" id="PIRSR601382-2"/>
    </source>
</evidence>
<protein>
    <recommendedName>
        <fullName evidence="7">alpha-1,2-Mannosidase</fullName>
        <ecNumber evidence="7">3.2.1.-</ecNumber>
    </recommendedName>
</protein>
<comment type="subcellular location">
    <subcellularLocation>
        <location evidence="1">Endoplasmic reticulum</location>
    </subcellularLocation>
</comment>
<feature type="binding site" evidence="6">
    <location>
        <position position="606"/>
    </location>
    <ligand>
        <name>Ca(2+)</name>
        <dbReference type="ChEBI" id="CHEBI:29108"/>
    </ligand>
</feature>
<name>A0A3R7GSA0_CLOSI</name>
<comment type="similarity">
    <text evidence="2 7">Belongs to the glycosyl hydrolase 47 family.</text>
</comment>
<accession>A0A3R7GSA0</accession>
<dbReference type="STRING" id="79923.A0A3R7GSA0"/>
<feature type="active site" evidence="5">
    <location>
        <position position="520"/>
    </location>
</feature>
<keyword evidence="7" id="KW-0378">Hydrolase</keyword>
<dbReference type="InterPro" id="IPR044674">
    <property type="entry name" value="EDEM1/2/3"/>
</dbReference>
<dbReference type="GO" id="GO:0005509">
    <property type="term" value="F:calcium ion binding"/>
    <property type="evidence" value="ECO:0007669"/>
    <property type="project" value="InterPro"/>
</dbReference>
<evidence type="ECO:0000313" key="9">
    <source>
        <dbReference type="Proteomes" id="UP000286415"/>
    </source>
</evidence>
<comment type="cofactor">
    <cofactor evidence="6">
        <name>Ca(2+)</name>
        <dbReference type="ChEBI" id="CHEBI:29108"/>
    </cofactor>
</comment>
<reference evidence="8 9" key="1">
    <citation type="journal article" date="2018" name="Biotechnol. Adv.">
        <title>Improved genomic resources and new bioinformatic workflow for the carcinogenic parasite Clonorchis sinensis: Biotechnological implications.</title>
        <authorList>
            <person name="Wang D."/>
            <person name="Korhonen P.K."/>
            <person name="Gasser R.B."/>
            <person name="Young N.D."/>
        </authorList>
    </citation>
    <scope>NUCLEOTIDE SEQUENCE [LARGE SCALE GENOMIC DNA]</scope>
    <source>
        <strain evidence="8">Cs-k2</strain>
    </source>
</reference>
<dbReference type="GO" id="GO:0044322">
    <property type="term" value="C:endoplasmic reticulum quality control compartment"/>
    <property type="evidence" value="ECO:0007669"/>
    <property type="project" value="GOC"/>
</dbReference>
<organism evidence="8 9">
    <name type="scientific">Clonorchis sinensis</name>
    <name type="common">Chinese liver fluke</name>
    <dbReference type="NCBI Taxonomy" id="79923"/>
    <lineage>
        <taxon>Eukaryota</taxon>
        <taxon>Metazoa</taxon>
        <taxon>Spiralia</taxon>
        <taxon>Lophotrochozoa</taxon>
        <taxon>Platyhelminthes</taxon>
        <taxon>Trematoda</taxon>
        <taxon>Digenea</taxon>
        <taxon>Opisthorchiida</taxon>
        <taxon>Opisthorchiata</taxon>
        <taxon>Opisthorchiidae</taxon>
        <taxon>Clonorchis</taxon>
    </lineage>
</organism>
<feature type="active site" description="Proton donor" evidence="5">
    <location>
        <position position="252"/>
    </location>
</feature>
<dbReference type="AlphaFoldDB" id="A0A3R7GSA0"/>
<feature type="active site" description="Proton donor" evidence="5">
    <location>
        <position position="501"/>
    </location>
</feature>
<sequence length="674" mass="76643">CLAAMPLEGGTRAGILPGCPSLDRGSREADVEFESRTFRPIVFPATRFFFIFQLLGFKPGFAGRFRLTKLYRFFFRVWSTVGWYLQHRIPFESGNFFISASGRERVFSMQIRSIPTTVLVILLVGHFHFGACESNFGSASDWIDYFRSVSSFDRRYALHVVRNMFNFSYEHYMLHAFPADELDPIHCTGRGHDHEHPENLNINDALGDYQLTLIDSLDTLAVMGHVEQFKRAVALVIKHLSFDRAVRVQVFEATIRILGGLLSAHLLITDPSQPFGDLRPVWYDDELLAFAHDLANRMLNAFDTSATSLPYPRFYLGPGLRDNTTSETCLSGAGSLLLEFGCLSALLNDPTYASISRRVVLNLWSRRSSVTGLLGATIDVNTGNWIDRMSGIGAGHDSFYEYLHKSSVLFGDRQMGSMFEQALHTLRYHLRTNGSSCLTSGGQPSVYWNLDMYSGRKSNYWIDSLQAMWPGLLVTSGDVTEAVCQHALHYFIWRVHNLSPERYDISTETCPLPFYPLRPELAESTYFLYRATGHPFYLHVGKQIMESLKKHAKARCGFATIHNVADKSQEDRMESFFLSETLKYLYLLFDESNPVNRNELDYVFSTQAHLFPVRRIRSLLDQLDTNPFSTPEHITEQKNSCPSPKLPRSAIPLKKDLWQKIGTFVNSGLDLFSS</sequence>
<evidence type="ECO:0000256" key="5">
    <source>
        <dbReference type="PIRSR" id="PIRSR601382-1"/>
    </source>
</evidence>
<gene>
    <name evidence="8" type="ORF">CSKR_103405</name>
</gene>
<feature type="active site" evidence="5">
    <location>
        <position position="397"/>
    </location>
</feature>
<keyword evidence="6" id="KW-0106">Calcium</keyword>
<dbReference type="PRINTS" id="PR00747">
    <property type="entry name" value="GLYHDRLASE47"/>
</dbReference>
<dbReference type="PANTHER" id="PTHR45679">
    <property type="entry name" value="ER DEGRADATION-ENHANCING ALPHA-MANNOSIDASE-LIKE PROTEIN 2"/>
    <property type="match status" value="1"/>
</dbReference>
<dbReference type="OrthoDB" id="8118055at2759"/>
<dbReference type="EC" id="3.2.1.-" evidence="7"/>
<reference evidence="8 9" key="2">
    <citation type="journal article" date="2021" name="Genomics">
        <title>High-quality reference genome for Clonorchis sinensis.</title>
        <authorList>
            <person name="Young N.D."/>
            <person name="Stroehlein A.J."/>
            <person name="Kinkar L."/>
            <person name="Wang T."/>
            <person name="Sohn W.M."/>
            <person name="Chang B.C.H."/>
            <person name="Kaur P."/>
            <person name="Weisz D."/>
            <person name="Dudchenko O."/>
            <person name="Aiden E.L."/>
            <person name="Korhonen P.K."/>
            <person name="Gasser R.B."/>
        </authorList>
    </citation>
    <scope>NUCLEOTIDE SEQUENCE [LARGE SCALE GENOMIC DNA]</scope>
    <source>
        <strain evidence="8">Cs-k2</strain>
    </source>
</reference>
<evidence type="ECO:0000313" key="8">
    <source>
        <dbReference type="EMBL" id="KAG5445230.1"/>
    </source>
</evidence>
<dbReference type="Pfam" id="PF01532">
    <property type="entry name" value="Glyco_hydro_47"/>
    <property type="match status" value="1"/>
</dbReference>